<sequence>MSGAVAVWKKHSLILPVRLSFPSSFTLQRNSRVTKDKVKYQVKNCNSNHYNDKIRGKRKSCLSRNQSLLLSYLKKQNDGSHSAWIFTAATRAFWYWARDAPVKSSWEDCMLMPYASDMLLAVMLHVQRGPVLMAWALR</sequence>
<gene>
    <name evidence="1" type="ORF">Anapl_11672</name>
</gene>
<evidence type="ECO:0000313" key="2">
    <source>
        <dbReference type="Proteomes" id="UP000296049"/>
    </source>
</evidence>
<dbReference type="Proteomes" id="UP000296049">
    <property type="component" value="Unassembled WGS sequence"/>
</dbReference>
<accession>R0JLF6</accession>
<dbReference type="EMBL" id="KB743590">
    <property type="protein sequence ID" value="EOA97876.1"/>
    <property type="molecule type" value="Genomic_DNA"/>
</dbReference>
<proteinExistence type="predicted"/>
<dbReference type="AlphaFoldDB" id="R0JLF6"/>
<evidence type="ECO:0000313" key="1">
    <source>
        <dbReference type="EMBL" id="EOA97876.1"/>
    </source>
</evidence>
<organism evidence="1 2">
    <name type="scientific">Anas platyrhynchos</name>
    <name type="common">Mallard</name>
    <name type="synonym">Anas boschas</name>
    <dbReference type="NCBI Taxonomy" id="8839"/>
    <lineage>
        <taxon>Eukaryota</taxon>
        <taxon>Metazoa</taxon>
        <taxon>Chordata</taxon>
        <taxon>Craniata</taxon>
        <taxon>Vertebrata</taxon>
        <taxon>Euteleostomi</taxon>
        <taxon>Archelosauria</taxon>
        <taxon>Archosauria</taxon>
        <taxon>Dinosauria</taxon>
        <taxon>Saurischia</taxon>
        <taxon>Theropoda</taxon>
        <taxon>Coelurosauria</taxon>
        <taxon>Aves</taxon>
        <taxon>Neognathae</taxon>
        <taxon>Galloanserae</taxon>
        <taxon>Anseriformes</taxon>
        <taxon>Anatidae</taxon>
        <taxon>Anatinae</taxon>
        <taxon>Anas</taxon>
    </lineage>
</organism>
<protein>
    <submittedName>
        <fullName evidence="1">Uncharacterized protein</fullName>
    </submittedName>
</protein>
<keyword evidence="2" id="KW-1185">Reference proteome</keyword>
<name>R0JLF6_ANAPL</name>
<reference evidence="2" key="1">
    <citation type="journal article" date="2013" name="Nat. Genet.">
        <title>The duck genome and transcriptome provide insight into an avian influenza virus reservoir species.</title>
        <authorList>
            <person name="Huang Y."/>
            <person name="Li Y."/>
            <person name="Burt D.W."/>
            <person name="Chen H."/>
            <person name="Zhang Y."/>
            <person name="Qian W."/>
            <person name="Kim H."/>
            <person name="Gan S."/>
            <person name="Zhao Y."/>
            <person name="Li J."/>
            <person name="Yi K."/>
            <person name="Feng H."/>
            <person name="Zhu P."/>
            <person name="Li B."/>
            <person name="Liu Q."/>
            <person name="Fairley S."/>
            <person name="Magor K.E."/>
            <person name="Du Z."/>
            <person name="Hu X."/>
            <person name="Goodman L."/>
            <person name="Tafer H."/>
            <person name="Vignal A."/>
            <person name="Lee T."/>
            <person name="Kim K.W."/>
            <person name="Sheng Z."/>
            <person name="An Y."/>
            <person name="Searle S."/>
            <person name="Herrero J."/>
            <person name="Groenen M.A."/>
            <person name="Crooijmans R.P."/>
            <person name="Faraut T."/>
            <person name="Cai Q."/>
            <person name="Webster R.G."/>
            <person name="Aldridge J.R."/>
            <person name="Warren W.C."/>
            <person name="Bartschat S."/>
            <person name="Kehr S."/>
            <person name="Marz M."/>
            <person name="Stadler P.F."/>
            <person name="Smith J."/>
            <person name="Kraus R.H."/>
            <person name="Zhao Y."/>
            <person name="Ren L."/>
            <person name="Fei J."/>
            <person name="Morisson M."/>
            <person name="Kaiser P."/>
            <person name="Griffin D.K."/>
            <person name="Rao M."/>
            <person name="Pitel F."/>
            <person name="Wang J."/>
            <person name="Li N."/>
        </authorList>
    </citation>
    <scope>NUCLEOTIDE SEQUENCE [LARGE SCALE GENOMIC DNA]</scope>
</reference>